<evidence type="ECO:0000256" key="6">
    <source>
        <dbReference type="HAMAP-Rule" id="MF_03002"/>
    </source>
</evidence>
<feature type="compositionally biased region" description="Acidic residues" evidence="7">
    <location>
        <begin position="210"/>
        <end position="223"/>
    </location>
</feature>
<dbReference type="InterPro" id="IPR036390">
    <property type="entry name" value="WH_DNA-bd_sf"/>
</dbReference>
<organism evidence="9 10">
    <name type="scientific">Echeneis naucrates</name>
    <name type="common">Live sharksucker</name>
    <dbReference type="NCBI Taxonomy" id="173247"/>
    <lineage>
        <taxon>Eukaryota</taxon>
        <taxon>Metazoa</taxon>
        <taxon>Chordata</taxon>
        <taxon>Craniata</taxon>
        <taxon>Vertebrata</taxon>
        <taxon>Euteleostomi</taxon>
        <taxon>Actinopterygii</taxon>
        <taxon>Neopterygii</taxon>
        <taxon>Teleostei</taxon>
        <taxon>Neoteleostei</taxon>
        <taxon>Acanthomorphata</taxon>
        <taxon>Carangaria</taxon>
        <taxon>Carangiformes</taxon>
        <taxon>Echeneidae</taxon>
        <taxon>Echeneis</taxon>
    </lineage>
</organism>
<dbReference type="AlphaFoldDB" id="A0A665UIB1"/>
<evidence type="ECO:0000313" key="10">
    <source>
        <dbReference type="Proteomes" id="UP000472264"/>
    </source>
</evidence>
<dbReference type="GO" id="GO:0003743">
    <property type="term" value="F:translation initiation factor activity"/>
    <property type="evidence" value="ECO:0007669"/>
    <property type="project" value="UniProtKB-UniRule"/>
</dbReference>
<dbReference type="GO" id="GO:0033290">
    <property type="term" value="C:eukaryotic 48S preinitiation complex"/>
    <property type="evidence" value="ECO:0007669"/>
    <property type="project" value="UniProtKB-UniRule"/>
</dbReference>
<keyword evidence="10" id="KW-1185">Reference proteome</keyword>
<keyword evidence="2 6" id="KW-0396">Initiation factor</keyword>
<feature type="region of interest" description="Disordered" evidence="7">
    <location>
        <begin position="176"/>
        <end position="223"/>
    </location>
</feature>
<gene>
    <name evidence="9" type="primary">eif3c</name>
    <name evidence="6" type="synonym">EIF3C</name>
    <name evidence="6" type="synonym">EIF3S8</name>
</gene>
<feature type="region of interest" description="Disordered" evidence="7">
    <location>
        <begin position="1"/>
        <end position="41"/>
    </location>
</feature>
<dbReference type="HAMAP" id="MF_03002">
    <property type="entry name" value="eIF3c"/>
    <property type="match status" value="1"/>
</dbReference>
<evidence type="ECO:0000256" key="4">
    <source>
        <dbReference type="ARBA" id="ARBA00022917"/>
    </source>
</evidence>
<dbReference type="GO" id="GO:0001732">
    <property type="term" value="P:formation of cytoplasmic translation initiation complex"/>
    <property type="evidence" value="ECO:0007669"/>
    <property type="project" value="UniProtKB-UniRule"/>
</dbReference>
<evidence type="ECO:0000256" key="7">
    <source>
        <dbReference type="SAM" id="MobiDB-lite"/>
    </source>
</evidence>
<keyword evidence="3" id="KW-0597">Phosphoprotein</keyword>
<dbReference type="Pfam" id="PF01399">
    <property type="entry name" value="PCI"/>
    <property type="match status" value="1"/>
</dbReference>
<keyword evidence="4 6" id="KW-0648">Protein biosynthesis</keyword>
<comment type="similarity">
    <text evidence="6">Belongs to the eIF-3 subunit C family.</text>
</comment>
<evidence type="ECO:0000259" key="8">
    <source>
        <dbReference type="PROSITE" id="PS50250"/>
    </source>
</evidence>
<dbReference type="PANTHER" id="PTHR13937:SF0">
    <property type="entry name" value="EUKARYOTIC TRANSLATION INITIATION FACTOR 3 SUBUNIT C-RELATED"/>
    <property type="match status" value="1"/>
</dbReference>
<feature type="compositionally biased region" description="Basic and acidic residues" evidence="7">
    <location>
        <begin position="186"/>
        <end position="196"/>
    </location>
</feature>
<dbReference type="Proteomes" id="UP000472264">
    <property type="component" value="Chromosome 19"/>
</dbReference>
<comment type="function">
    <text evidence="5">Component of the eukaryotic translation initiation factor 3 (eIF-3) complex, which is required for several steps in the initiation of protein synthesis. The eIF-3 complex associates with the 40S ribosome and facilitates the recruitment of eIF-1, eIF-1A, eIF-2:GTP:methionyl-tRNAi and eIF-5 to form the 43S pre-initiation complex (43S PIC). The eIF-3 complex stimulates mRNA recruitment to the 43S PIC and scanning of the mRNA for AUG recognition. The eIF-3 complex is also required for disassembly and recycling of post-termination ribosomal complexes and subsequently prevents premature joining of the 40S and 60S ribosomal subunits prior to initiation. The eIF-3 complex specifically targets and initiates translation of a subset of mRNAs involved in cell proliferation, including cell cycling, differentiation and apoptosis, and uses different modes of RNA stem-loop binding to exert either translational activation or repression.</text>
</comment>
<dbReference type="FunFam" id="1.10.10.10:FF:000461">
    <property type="entry name" value="Eukaryotic translation initiation factor 3 subunit C"/>
    <property type="match status" value="1"/>
</dbReference>
<dbReference type="InterPro" id="IPR058999">
    <property type="entry name" value="EIF3CL_C"/>
</dbReference>
<dbReference type="SUPFAM" id="SSF46785">
    <property type="entry name" value="Winged helix' DNA-binding domain"/>
    <property type="match status" value="1"/>
</dbReference>
<comment type="subcellular location">
    <subcellularLocation>
        <location evidence="6">Cytoplasm</location>
    </subcellularLocation>
</comment>
<reference evidence="9" key="3">
    <citation type="submission" date="2025-09" db="UniProtKB">
        <authorList>
            <consortium name="Ensembl"/>
        </authorList>
    </citation>
    <scope>IDENTIFICATION</scope>
</reference>
<dbReference type="GO" id="GO:0003723">
    <property type="term" value="F:RNA binding"/>
    <property type="evidence" value="ECO:0007669"/>
    <property type="project" value="InterPro"/>
</dbReference>
<dbReference type="Ensembl" id="ENSENLT00000019823.1">
    <property type="protein sequence ID" value="ENSENLP00000019115.1"/>
    <property type="gene ID" value="ENSENLG00000008771.1"/>
</dbReference>
<comment type="function">
    <text evidence="6">Component of the eukaryotic translation initiation factor 3 (eIF-3) complex, which is involved in protein synthesis of a specialized repertoire of mRNAs and, together with other initiation factors, stimulates binding of mRNA and methionyl-tRNAi to the 40S ribosome. The eIF-3 complex specifically targets and initiates translation of a subset of mRNAs involved in cell proliferation.</text>
</comment>
<dbReference type="InterPro" id="IPR027516">
    <property type="entry name" value="EIF3C"/>
</dbReference>
<evidence type="ECO:0000256" key="3">
    <source>
        <dbReference type="ARBA" id="ARBA00022553"/>
    </source>
</evidence>
<dbReference type="InterPro" id="IPR008905">
    <property type="entry name" value="EIF3C_N_dom"/>
</dbReference>
<proteinExistence type="inferred from homology"/>
<dbReference type="Pfam" id="PF26569">
    <property type="entry name" value="EIF3CL_C"/>
    <property type="match status" value="1"/>
</dbReference>
<dbReference type="Pfam" id="PF05470">
    <property type="entry name" value="eIF-3c_N"/>
    <property type="match status" value="1"/>
</dbReference>
<reference evidence="9" key="2">
    <citation type="submission" date="2025-08" db="UniProtKB">
        <authorList>
            <consortium name="Ensembl"/>
        </authorList>
    </citation>
    <scope>IDENTIFICATION</scope>
</reference>
<dbReference type="PANTHER" id="PTHR13937">
    <property type="entry name" value="EUKARYOTIC TRANSLATION INITATION FACTOR 3, SUBUNIT 8 EIF3S8 -RELATED"/>
    <property type="match status" value="1"/>
</dbReference>
<dbReference type="GO" id="GO:0031369">
    <property type="term" value="F:translation initiation factor binding"/>
    <property type="evidence" value="ECO:0007669"/>
    <property type="project" value="InterPro"/>
</dbReference>
<protein>
    <recommendedName>
        <fullName evidence="6">Eukaryotic translation initiation factor 3 subunit C</fullName>
        <shortName evidence="6">eIF3c</shortName>
    </recommendedName>
    <alternativeName>
        <fullName evidence="6">Eukaryotic translation initiation factor 3 subunit 8</fullName>
    </alternativeName>
</protein>
<sequence>MSRFFATGSDSESEESSSSDEITPKAPGTNFKQSLLLSDDEEDTKRVVRSAKDKRFEELTNLIKTIRNAMKIRDMAKCLEEFEQLCRAFLKSKNIVDKEGVPPFYIRLLADLEDYLNQLWEDKEGKKKMNKNNAKALSTLRQKIRKYNRDYETEIASYKEVNKETFPQRFYASNHREKHLNQRIKKTQETEKSEKKVPKKKKLKKREDRLEEEAEEEGGEEVEGGWEKVKGGVPLVKMFAKGTEINTAVVVKKLNEILQARGKKGTDRAAQIELLNALAAIAAENNLGQGILVKIKFNIIASLYDYNPNLAAFMKADMWKKCLDCIDELLDILFENNNIFIGENIAEDSENLGISDQPFRVRGCVLTLVERMDEEFTKIMQNTDPHSQEYVDNLKDEGRVCGIVDRLLNYLENKGSTEEICRIYLRRIMHTYYKFDYKAHRRSLGIQGESKSEQDQEESEGEDSAVIMDRLCKFIYAKDRTDRIRTCAILCHIYHHALHSRWYQARDLMLMSHLQDNIQHADPPVQILYNRTMVQLGICAFRQGMIKDAHNALLDIQSSGRAKELLGQGLLMRNMQERNAEQEKIEKRRQVPFHMHINLELLECVYLVSAMLLEIPYMAAHEFDARRRMISKQFHHQLRVGERQPLLGPPESMREHVVAASKAMKMGDWRTCHSFIINEKMNCKVWDLFPETQRVREMLVRKIQEESLRTYLFTYSSVYDSISMETLSEMFQLEIPTVHSIISKMIINEELMASLDQPTQTVVMHRTEPTSLQNMALQLAEKLGNLVENNERVFDLKQGVYGGYFNRDQKGSYQQKQSGYQRGAWNM</sequence>
<dbReference type="GO" id="GO:0016282">
    <property type="term" value="C:eukaryotic 43S preinitiation complex"/>
    <property type="evidence" value="ECO:0007669"/>
    <property type="project" value="UniProtKB-UniRule"/>
</dbReference>
<evidence type="ECO:0000256" key="2">
    <source>
        <dbReference type="ARBA" id="ARBA00022540"/>
    </source>
</evidence>
<name>A0A665UIB1_ECHNA</name>
<dbReference type="PROSITE" id="PS50250">
    <property type="entry name" value="PCI"/>
    <property type="match status" value="1"/>
</dbReference>
<feature type="domain" description="PCI" evidence="8">
    <location>
        <begin position="593"/>
        <end position="769"/>
    </location>
</feature>
<comment type="subunit">
    <text evidence="6">Component of the eukaryotic translation initiation factor 3 (eIF-3) complex, which is composed of 13 subunits: EIF3A, EIF3B, EIF3C, EIF3D, EIF3E, EIF3F, EIF3G, EIF3H, EIF3I, EIF3J, EIF3K, EIF3L and EIF3M.</text>
</comment>
<dbReference type="GO" id="GO:0005852">
    <property type="term" value="C:eukaryotic translation initiation factor 3 complex"/>
    <property type="evidence" value="ECO:0007669"/>
    <property type="project" value="UniProtKB-UniRule"/>
</dbReference>
<dbReference type="Gene3D" id="1.25.40.570">
    <property type="match status" value="1"/>
</dbReference>
<feature type="compositionally biased region" description="Basic residues" evidence="7">
    <location>
        <begin position="176"/>
        <end position="185"/>
    </location>
</feature>
<reference evidence="9" key="1">
    <citation type="submission" date="2021-04" db="EMBL/GenBank/DDBJ databases">
        <authorList>
            <consortium name="Wellcome Sanger Institute Data Sharing"/>
        </authorList>
    </citation>
    <scope>NUCLEOTIDE SEQUENCE [LARGE SCALE GENOMIC DNA]</scope>
</reference>
<evidence type="ECO:0000256" key="5">
    <source>
        <dbReference type="ARBA" id="ARBA00057041"/>
    </source>
</evidence>
<evidence type="ECO:0000313" key="9">
    <source>
        <dbReference type="Ensembl" id="ENSENLP00000019115.1"/>
    </source>
</evidence>
<dbReference type="InterPro" id="IPR000717">
    <property type="entry name" value="PCI_dom"/>
</dbReference>
<keyword evidence="1 6" id="KW-0963">Cytoplasm</keyword>
<dbReference type="SMART" id="SM00088">
    <property type="entry name" value="PINT"/>
    <property type="match status" value="1"/>
</dbReference>
<accession>A0A665UIB1</accession>
<evidence type="ECO:0000256" key="1">
    <source>
        <dbReference type="ARBA" id="ARBA00022490"/>
    </source>
</evidence>